<gene>
    <name evidence="7" type="primary">sbcD</name>
    <name evidence="10" type="ORF">SAMN05421553_3087</name>
</gene>
<evidence type="ECO:0000259" key="8">
    <source>
        <dbReference type="Pfam" id="PF00149"/>
    </source>
</evidence>
<dbReference type="GO" id="GO:0006260">
    <property type="term" value="P:DNA replication"/>
    <property type="evidence" value="ECO:0007669"/>
    <property type="project" value="UniProtKB-KW"/>
</dbReference>
<comment type="function">
    <text evidence="7">SbcCD cleaves DNA hairpin structures. These structures can inhibit DNA replication and are intermediates in certain DNA recombination reactions. The complex acts as a 3'-&gt;5' double strand exonuclease that can open hairpins. It also has a 5' single-strand endonuclease activity.</text>
</comment>
<dbReference type="EMBL" id="FNSC01000001">
    <property type="protein sequence ID" value="SED67147.1"/>
    <property type="molecule type" value="Genomic_DNA"/>
</dbReference>
<dbReference type="Proteomes" id="UP000242849">
    <property type="component" value="Unassembled WGS sequence"/>
</dbReference>
<comment type="similarity">
    <text evidence="1 7">Belongs to the SbcD family.</text>
</comment>
<dbReference type="GO" id="GO:0008408">
    <property type="term" value="F:3'-5' exonuclease activity"/>
    <property type="evidence" value="ECO:0007669"/>
    <property type="project" value="InterPro"/>
</dbReference>
<dbReference type="InterPro" id="IPR004843">
    <property type="entry name" value="Calcineurin-like_PHP"/>
</dbReference>
<evidence type="ECO:0000256" key="6">
    <source>
        <dbReference type="ARBA" id="ARBA00022839"/>
    </source>
</evidence>
<dbReference type="Pfam" id="PF12320">
    <property type="entry name" value="SbcD_C"/>
    <property type="match status" value="1"/>
</dbReference>
<sequence>MSMRILHTSDWHLGQHFMGKTRQAEHQAFCAWLIEQVCAHGVDAVLIAGDIFDTGAPPSYAREQYNRFIVELRGTGCELVVLGGNHDSVAMLGESKTLLAQLGTRVIPGVSESLEEQLLVLHQRDGSPAAILCGIPFIRPRDVLQSQAGQSAQDKQQSLQQAIQQHYQDLYALAEAKCAELGGDLPIIATGHLTTVGASASDSVREIYVGSLEAFPTSAFPPAAYIALGHIHRPQKVGGLEHIRYCGSPIPLSFDEAKQQKEVLLVELDSSGLRQISALLVPRFQPLLSLRGSLKELDVQIKQAAEQGSAEQPVWLEVLVGTDDYLSDLQLRIAALCEGLPVEVLRIRRERGNASASLQGQAKETLDELSVEDVFAQRLSSESLDDAEQQRLLGLYQQVVSELREGEL</sequence>
<evidence type="ECO:0000256" key="2">
    <source>
        <dbReference type="ARBA" id="ARBA00011322"/>
    </source>
</evidence>
<evidence type="ECO:0000259" key="9">
    <source>
        <dbReference type="Pfam" id="PF12320"/>
    </source>
</evidence>
<evidence type="ECO:0000256" key="5">
    <source>
        <dbReference type="ARBA" id="ARBA00022801"/>
    </source>
</evidence>
<dbReference type="STRING" id="53406.SAMN05421553_3087"/>
<dbReference type="GO" id="GO:0006310">
    <property type="term" value="P:DNA recombination"/>
    <property type="evidence" value="ECO:0007669"/>
    <property type="project" value="UniProtKB-KW"/>
</dbReference>
<proteinExistence type="inferred from homology"/>
<keyword evidence="6 7" id="KW-0269">Exonuclease</keyword>
<evidence type="ECO:0000256" key="1">
    <source>
        <dbReference type="ARBA" id="ARBA00010555"/>
    </source>
</evidence>
<keyword evidence="7" id="KW-0255">Endonuclease</keyword>
<dbReference type="InterPro" id="IPR029052">
    <property type="entry name" value="Metallo-depent_PP-like"/>
</dbReference>
<protein>
    <recommendedName>
        <fullName evidence="3 7">Nuclease SbcCD subunit D</fullName>
    </recommendedName>
</protein>
<organism evidence="10 11">
    <name type="scientific">Pseudomonas anguilliseptica</name>
    <dbReference type="NCBI Taxonomy" id="53406"/>
    <lineage>
        <taxon>Bacteria</taxon>
        <taxon>Pseudomonadati</taxon>
        <taxon>Pseudomonadota</taxon>
        <taxon>Gammaproteobacteria</taxon>
        <taxon>Pseudomonadales</taxon>
        <taxon>Pseudomonadaceae</taxon>
        <taxon>Pseudomonas</taxon>
    </lineage>
</organism>
<dbReference type="InterPro" id="IPR004593">
    <property type="entry name" value="SbcD"/>
</dbReference>
<dbReference type="SUPFAM" id="SSF56300">
    <property type="entry name" value="Metallo-dependent phosphatases"/>
    <property type="match status" value="1"/>
</dbReference>
<keyword evidence="7" id="KW-0235">DNA replication</keyword>
<dbReference type="NCBIfam" id="TIGR00619">
    <property type="entry name" value="sbcd"/>
    <property type="match status" value="1"/>
</dbReference>
<dbReference type="PANTHER" id="PTHR30337:SF0">
    <property type="entry name" value="NUCLEASE SBCCD SUBUNIT D"/>
    <property type="match status" value="1"/>
</dbReference>
<dbReference type="Pfam" id="PF00149">
    <property type="entry name" value="Metallophos"/>
    <property type="match status" value="1"/>
</dbReference>
<dbReference type="GO" id="GO:0004519">
    <property type="term" value="F:endonuclease activity"/>
    <property type="evidence" value="ECO:0007669"/>
    <property type="project" value="UniProtKB-KW"/>
</dbReference>
<keyword evidence="7" id="KW-0233">DNA recombination</keyword>
<accession>A0A1H5CKI7</accession>
<dbReference type="InterPro" id="IPR026843">
    <property type="entry name" value="SbcD_C"/>
</dbReference>
<name>A0A1H5CKI7_PSEAG</name>
<comment type="subunit">
    <text evidence="2 7">Heterodimer of SbcC and SbcD.</text>
</comment>
<keyword evidence="4 7" id="KW-0540">Nuclease</keyword>
<dbReference type="AlphaFoldDB" id="A0A1H5CKI7"/>
<reference evidence="11" key="1">
    <citation type="submission" date="2016-10" db="EMBL/GenBank/DDBJ databases">
        <authorList>
            <person name="Varghese N."/>
            <person name="Submissions S."/>
        </authorList>
    </citation>
    <scope>NUCLEOTIDE SEQUENCE [LARGE SCALE GENOMIC DNA]</scope>
    <source>
        <strain evidence="11">DSM 12111</strain>
    </source>
</reference>
<keyword evidence="5 7" id="KW-0378">Hydrolase</keyword>
<evidence type="ECO:0000256" key="7">
    <source>
        <dbReference type="RuleBase" id="RU363069"/>
    </source>
</evidence>
<evidence type="ECO:0000256" key="3">
    <source>
        <dbReference type="ARBA" id="ARBA00013365"/>
    </source>
</evidence>
<dbReference type="InterPro" id="IPR041796">
    <property type="entry name" value="Mre11_N"/>
</dbReference>
<evidence type="ECO:0000313" key="10">
    <source>
        <dbReference type="EMBL" id="SED67147.1"/>
    </source>
</evidence>
<dbReference type="CDD" id="cd00840">
    <property type="entry name" value="MPP_Mre11_N"/>
    <property type="match status" value="1"/>
</dbReference>
<dbReference type="Gene3D" id="3.30.160.720">
    <property type="match status" value="1"/>
</dbReference>
<dbReference type="Gene3D" id="3.60.21.10">
    <property type="match status" value="1"/>
</dbReference>
<dbReference type="NCBIfam" id="NF008206">
    <property type="entry name" value="PRK10966.1"/>
    <property type="match status" value="1"/>
</dbReference>
<feature type="domain" description="Nuclease SbcCD subunit D C-terminal" evidence="9">
    <location>
        <begin position="283"/>
        <end position="382"/>
    </location>
</feature>
<evidence type="ECO:0000313" key="11">
    <source>
        <dbReference type="Proteomes" id="UP000242849"/>
    </source>
</evidence>
<dbReference type="InterPro" id="IPR050535">
    <property type="entry name" value="DNA_Repair-Maintenance_Comp"/>
</dbReference>
<feature type="domain" description="Calcineurin-like phosphoesterase" evidence="8">
    <location>
        <begin position="3"/>
        <end position="234"/>
    </location>
</feature>
<evidence type="ECO:0000256" key="4">
    <source>
        <dbReference type="ARBA" id="ARBA00022722"/>
    </source>
</evidence>
<dbReference type="PANTHER" id="PTHR30337">
    <property type="entry name" value="COMPONENT OF ATP-DEPENDENT DSDNA EXONUCLEASE"/>
    <property type="match status" value="1"/>
</dbReference>
<keyword evidence="11" id="KW-1185">Reference proteome</keyword>